<evidence type="ECO:0000259" key="1">
    <source>
        <dbReference type="Pfam" id="PF01636"/>
    </source>
</evidence>
<name>A0A090DWG2_9BACT</name>
<dbReference type="eggNOG" id="COG2334">
    <property type="taxonomic scope" value="Bacteria"/>
</dbReference>
<sequence>MLHSHPFLDTLIDCLKVNYRLDVKSIIPLSGGADINASLYKAQTSDQSYFVKLKKGDENAFSFALMDLLWESGVQEIIPPLKTIDGSSLLQIEDFNLVIFPFIEGVNGFSQKLTGKQWTSLGKALRRVHDFDVPPSLIKGIRKETYSSKWRQLVRLFYSDLRKKPPEKDHLALKFLNIMNRNRAVIEDLIDRASELSTKVKNIPSKSVLCHSDIHGGNILIKNSEVLYLIDWDDPIMAPKERDLMFIGGGVGNVWNDPQEEASFYKGYGKTEIDNSLLAYYRYERIVQDVAEFTEILLDSQHKDRPEMLDHFISMFNPNGVVEIALKTPVI</sequence>
<accession>A0A090DWG2</accession>
<feature type="domain" description="Aminoglycoside phosphotransferase" evidence="1">
    <location>
        <begin position="36"/>
        <end position="248"/>
    </location>
</feature>
<dbReference type="Gene3D" id="1.10.510.10">
    <property type="entry name" value="Transferase(Phosphotransferase) domain 1"/>
    <property type="match status" value="1"/>
</dbReference>
<dbReference type="STRING" id="1437425.CSEC_0382"/>
<dbReference type="PANTHER" id="PTHR39179">
    <property type="entry name" value="SPORE COAT PROTEIN I"/>
    <property type="match status" value="1"/>
</dbReference>
<reference evidence="2" key="1">
    <citation type="submission" date="2013-12" db="EMBL/GenBank/DDBJ databases">
        <authorList>
            <person name="Linke B."/>
        </authorList>
    </citation>
    <scope>NUCLEOTIDE SEQUENCE [LARGE SCALE GENOMIC DNA]</scope>
    <source>
        <strain evidence="2">CRIB-18</strain>
    </source>
</reference>
<dbReference type="RefSeq" id="WP_041016752.1">
    <property type="nucleotide sequence ID" value="NZ_CCEJ010000003.1"/>
</dbReference>
<dbReference type="Proteomes" id="UP000031552">
    <property type="component" value="Unassembled WGS sequence"/>
</dbReference>
<dbReference type="EMBL" id="CCEJ010000003">
    <property type="protein sequence ID" value="CDR33219.1"/>
    <property type="molecule type" value="Genomic_DNA"/>
</dbReference>
<dbReference type="InterPro" id="IPR002575">
    <property type="entry name" value="Aminoglycoside_PTrfase"/>
</dbReference>
<comment type="caution">
    <text evidence="2">The sequence shown here is derived from an EMBL/GenBank/DDBJ whole genome shotgun (WGS) entry which is preliminary data.</text>
</comment>
<dbReference type="SUPFAM" id="SSF56112">
    <property type="entry name" value="Protein kinase-like (PK-like)"/>
    <property type="match status" value="1"/>
</dbReference>
<dbReference type="Gene3D" id="1.20.58.840">
    <property type="match status" value="1"/>
</dbReference>
<dbReference type="AlphaFoldDB" id="A0A090DWG2"/>
<dbReference type="InterPro" id="IPR011009">
    <property type="entry name" value="Kinase-like_dom_sf"/>
</dbReference>
<dbReference type="InterPro" id="IPR047175">
    <property type="entry name" value="CotS-like"/>
</dbReference>
<organism evidence="2 3">
    <name type="scientific">Candidatus Criblamydia sequanensis CRIB-18</name>
    <dbReference type="NCBI Taxonomy" id="1437425"/>
    <lineage>
        <taxon>Bacteria</taxon>
        <taxon>Pseudomonadati</taxon>
        <taxon>Chlamydiota</taxon>
        <taxon>Chlamydiia</taxon>
        <taxon>Parachlamydiales</taxon>
        <taxon>Candidatus Criblamydiaceae</taxon>
        <taxon>Candidatus Criblamydia</taxon>
    </lineage>
</organism>
<proteinExistence type="predicted"/>
<dbReference type="PANTHER" id="PTHR39179:SF3">
    <property type="entry name" value="COTS-RELATED PROTEIN"/>
    <property type="match status" value="1"/>
</dbReference>
<evidence type="ECO:0000313" key="3">
    <source>
        <dbReference type="Proteomes" id="UP000031552"/>
    </source>
</evidence>
<gene>
    <name evidence="2" type="ORF">CSEC_0382</name>
</gene>
<protein>
    <submittedName>
        <fullName evidence="2">Aminoglycoside phosphotransferase</fullName>
    </submittedName>
</protein>
<evidence type="ECO:0000313" key="2">
    <source>
        <dbReference type="EMBL" id="CDR33219.1"/>
    </source>
</evidence>
<dbReference type="Pfam" id="PF01636">
    <property type="entry name" value="APH"/>
    <property type="match status" value="1"/>
</dbReference>
<dbReference type="GO" id="GO:0016740">
    <property type="term" value="F:transferase activity"/>
    <property type="evidence" value="ECO:0007669"/>
    <property type="project" value="UniProtKB-KW"/>
</dbReference>
<reference evidence="2" key="2">
    <citation type="submission" date="2014-09" db="EMBL/GenBank/DDBJ databases">
        <title>Criblamydia sequanensis harbors a mega-plasmid encoding arsenite resistance.</title>
        <authorList>
            <person name="Bertelli C."/>
            <person name="Goesmann A."/>
            <person name="Greub G."/>
        </authorList>
    </citation>
    <scope>NUCLEOTIDE SEQUENCE [LARGE SCALE GENOMIC DNA]</scope>
    <source>
        <strain evidence="2">CRIB-18</strain>
    </source>
</reference>
<dbReference type="GO" id="GO:0042601">
    <property type="term" value="C:endospore-forming forespore"/>
    <property type="evidence" value="ECO:0007669"/>
    <property type="project" value="TreeGrafter"/>
</dbReference>
<keyword evidence="3" id="KW-1185">Reference proteome</keyword>
<dbReference type="OrthoDB" id="1645186at2"/>
<dbReference type="Gene3D" id="3.30.200.20">
    <property type="entry name" value="Phosphorylase Kinase, domain 1"/>
    <property type="match status" value="1"/>
</dbReference>